<sequence>MCVVDVAAKELAVARFLKEHPPPRQVDSDHPALRGCAEVAWSDIPRCLAAIPSLFRGLLDEAAAPEAAPVLTNVLMDGVFHLSPAMPAALPFLLRLVADPDVSVRSSLLDVVVIAAELSQPVDADNDRAVLLLGHDSDHPEREQCRAVFSEHASLLRVQSLPSADG</sequence>
<evidence type="ECO:0000313" key="2">
    <source>
        <dbReference type="Proteomes" id="UP000199629"/>
    </source>
</evidence>
<dbReference type="EMBL" id="FMCS01000011">
    <property type="protein sequence ID" value="SCF27842.1"/>
    <property type="molecule type" value="Genomic_DNA"/>
</dbReference>
<proteinExistence type="predicted"/>
<organism evidence="1 2">
    <name type="scientific">Micromonospora chaiyaphumensis</name>
    <dbReference type="NCBI Taxonomy" id="307119"/>
    <lineage>
        <taxon>Bacteria</taxon>
        <taxon>Bacillati</taxon>
        <taxon>Actinomycetota</taxon>
        <taxon>Actinomycetes</taxon>
        <taxon>Micromonosporales</taxon>
        <taxon>Micromonosporaceae</taxon>
        <taxon>Micromonospora</taxon>
    </lineage>
</organism>
<dbReference type="RefSeq" id="WP_091269208.1">
    <property type="nucleotide sequence ID" value="NZ_FMCS01000011.1"/>
</dbReference>
<gene>
    <name evidence="1" type="ORF">GA0070214_111170</name>
</gene>
<name>A0A1C4Z476_9ACTN</name>
<protein>
    <submittedName>
        <fullName evidence="1">Uncharacterized protein</fullName>
    </submittedName>
</protein>
<accession>A0A1C4Z476</accession>
<evidence type="ECO:0000313" key="1">
    <source>
        <dbReference type="EMBL" id="SCF27842.1"/>
    </source>
</evidence>
<dbReference type="AlphaFoldDB" id="A0A1C4Z476"/>
<keyword evidence="2" id="KW-1185">Reference proteome</keyword>
<reference evidence="2" key="1">
    <citation type="submission" date="2016-06" db="EMBL/GenBank/DDBJ databases">
        <authorList>
            <person name="Varghese N."/>
            <person name="Submissions Spin"/>
        </authorList>
    </citation>
    <scope>NUCLEOTIDE SEQUENCE [LARGE SCALE GENOMIC DNA]</scope>
    <source>
        <strain evidence="2">DSM 45246</strain>
    </source>
</reference>
<dbReference type="Proteomes" id="UP000199629">
    <property type="component" value="Unassembled WGS sequence"/>
</dbReference>